<organism evidence="1 2">
    <name type="scientific">Christiangramia forsetii</name>
    <dbReference type="NCBI Taxonomy" id="411153"/>
    <lineage>
        <taxon>Bacteria</taxon>
        <taxon>Pseudomonadati</taxon>
        <taxon>Bacteroidota</taxon>
        <taxon>Flavobacteriia</taxon>
        <taxon>Flavobacteriales</taxon>
        <taxon>Flavobacteriaceae</taxon>
        <taxon>Christiangramia</taxon>
    </lineage>
</organism>
<keyword evidence="2" id="KW-1185">Reference proteome</keyword>
<sequence length="62" mass="7070">MHTQSAKDLNSGNIPTIEKLIEFILNVYITFNIVKVSKFQVGGKLMILDVISWNLFIGLYLK</sequence>
<proteinExistence type="predicted"/>
<reference evidence="2" key="1">
    <citation type="journal article" date="2019" name="Int. J. Syst. Evol. Microbiol.">
        <title>The Global Catalogue of Microorganisms (GCM) 10K type strain sequencing project: providing services to taxonomists for standard genome sequencing and annotation.</title>
        <authorList>
            <consortium name="The Broad Institute Genomics Platform"/>
            <consortium name="The Broad Institute Genome Sequencing Center for Infectious Disease"/>
            <person name="Wu L."/>
            <person name="Ma J."/>
        </authorList>
    </citation>
    <scope>NUCLEOTIDE SEQUENCE [LARGE SCALE GENOMIC DNA]</scope>
    <source>
        <strain evidence="2">CGMCC 1.15422</strain>
    </source>
</reference>
<comment type="caution">
    <text evidence="1">The sequence shown here is derived from an EMBL/GenBank/DDBJ whole genome shotgun (WGS) entry which is preliminary data.</text>
</comment>
<evidence type="ECO:0000313" key="2">
    <source>
        <dbReference type="Proteomes" id="UP000605733"/>
    </source>
</evidence>
<protein>
    <submittedName>
        <fullName evidence="1">Uncharacterized protein</fullName>
    </submittedName>
</protein>
<dbReference type="EMBL" id="BMIX01000002">
    <property type="protein sequence ID" value="GGG27520.1"/>
    <property type="molecule type" value="Genomic_DNA"/>
</dbReference>
<dbReference type="Proteomes" id="UP000605733">
    <property type="component" value="Unassembled WGS sequence"/>
</dbReference>
<evidence type="ECO:0000313" key="1">
    <source>
        <dbReference type="EMBL" id="GGG27520.1"/>
    </source>
</evidence>
<accession>A0ABQ1WDL2</accession>
<name>A0ABQ1WDL2_9FLAO</name>
<gene>
    <name evidence="1" type="ORF">GCM10011532_08660</name>
</gene>